<feature type="transmembrane region" description="Helical" evidence="1">
    <location>
        <begin position="56"/>
        <end position="75"/>
    </location>
</feature>
<dbReference type="EMBL" id="WBVO01000001">
    <property type="protein sequence ID" value="KAB2814540.1"/>
    <property type="molecule type" value="Genomic_DNA"/>
</dbReference>
<sequence length="207" mass="23263">MRPTRHEIRYFAIKQNHNTMLKTILTWGLIAGLIMMGVFFLVIMKKDFSEMDFDSGQFIGYASMILAFGAGFFGVRQLRDKSKAKWGFLKAWGAGLGIVLVGGMIYSAGWVYYAENNPEQVEAMMDMYAKSIQDNPELTDAQKEAQLQEMESFSALYDNPLSNFLVTLLIEPLPPGIIISLIIAIILRKPSVNQHNDQLLDENIASA</sequence>
<evidence type="ECO:0000313" key="3">
    <source>
        <dbReference type="Proteomes" id="UP000468650"/>
    </source>
</evidence>
<evidence type="ECO:0000256" key="1">
    <source>
        <dbReference type="SAM" id="Phobius"/>
    </source>
</evidence>
<feature type="transmembrane region" description="Helical" evidence="1">
    <location>
        <begin position="21"/>
        <end position="44"/>
    </location>
</feature>
<keyword evidence="1" id="KW-0812">Transmembrane</keyword>
<keyword evidence="1" id="KW-1133">Transmembrane helix</keyword>
<proteinExistence type="predicted"/>
<gene>
    <name evidence="2" type="ORF">F8C67_02030</name>
</gene>
<name>A0A6N6RLT9_9FLAO</name>
<feature type="transmembrane region" description="Helical" evidence="1">
    <location>
        <begin position="164"/>
        <end position="187"/>
    </location>
</feature>
<dbReference type="Pfam" id="PF13858">
    <property type="entry name" value="DUF4199"/>
    <property type="match status" value="1"/>
</dbReference>
<organism evidence="2 3">
    <name type="scientific">Phaeocystidibacter luteus</name>
    <dbReference type="NCBI Taxonomy" id="911197"/>
    <lineage>
        <taxon>Bacteria</taxon>
        <taxon>Pseudomonadati</taxon>
        <taxon>Bacteroidota</taxon>
        <taxon>Flavobacteriia</taxon>
        <taxon>Flavobacteriales</taxon>
        <taxon>Phaeocystidibacteraceae</taxon>
        <taxon>Phaeocystidibacter</taxon>
    </lineage>
</organism>
<comment type="caution">
    <text evidence="2">The sequence shown here is derived from an EMBL/GenBank/DDBJ whole genome shotgun (WGS) entry which is preliminary data.</text>
</comment>
<dbReference type="AlphaFoldDB" id="A0A6N6RLT9"/>
<dbReference type="OrthoDB" id="6384283at2"/>
<evidence type="ECO:0000313" key="2">
    <source>
        <dbReference type="EMBL" id="KAB2814540.1"/>
    </source>
</evidence>
<protein>
    <submittedName>
        <fullName evidence="2">DUF4199 domain-containing protein</fullName>
    </submittedName>
</protein>
<accession>A0A6N6RLT9</accession>
<dbReference type="Proteomes" id="UP000468650">
    <property type="component" value="Unassembled WGS sequence"/>
</dbReference>
<keyword evidence="3" id="KW-1185">Reference proteome</keyword>
<feature type="transmembrane region" description="Helical" evidence="1">
    <location>
        <begin position="87"/>
        <end position="113"/>
    </location>
</feature>
<dbReference type="InterPro" id="IPR025250">
    <property type="entry name" value="DUF4199"/>
</dbReference>
<reference evidence="2 3" key="1">
    <citation type="submission" date="2019-09" db="EMBL/GenBank/DDBJ databases">
        <title>Genomes of family Cryomorphaceae.</title>
        <authorList>
            <person name="Bowman J.P."/>
        </authorList>
    </citation>
    <scope>NUCLEOTIDE SEQUENCE [LARGE SCALE GENOMIC DNA]</scope>
    <source>
        <strain evidence="2 3">LMG 25704</strain>
    </source>
</reference>
<keyword evidence="1" id="KW-0472">Membrane</keyword>